<feature type="transmembrane region" description="Helical" evidence="1">
    <location>
        <begin position="93"/>
        <end position="119"/>
    </location>
</feature>
<name>A0ABD6DBF2_9EURY</name>
<reference evidence="2 3" key="1">
    <citation type="journal article" date="2019" name="Int. J. Syst. Evol. Microbiol.">
        <title>The Global Catalogue of Microorganisms (GCM) 10K type strain sequencing project: providing services to taxonomists for standard genome sequencing and annotation.</title>
        <authorList>
            <consortium name="The Broad Institute Genomics Platform"/>
            <consortium name="The Broad Institute Genome Sequencing Center for Infectious Disease"/>
            <person name="Wu L."/>
            <person name="Ma J."/>
        </authorList>
    </citation>
    <scope>NUCLEOTIDE SEQUENCE [LARGE SCALE GENOMIC DNA]</scope>
    <source>
        <strain evidence="2 3">CGMCC 1.10593</strain>
    </source>
</reference>
<evidence type="ECO:0000313" key="2">
    <source>
        <dbReference type="EMBL" id="MFD1643363.1"/>
    </source>
</evidence>
<accession>A0ABD6DBF2</accession>
<gene>
    <name evidence="2" type="ORF">ACFSBW_15930</name>
</gene>
<feature type="transmembrane region" description="Helical" evidence="1">
    <location>
        <begin position="63"/>
        <end position="81"/>
    </location>
</feature>
<keyword evidence="1" id="KW-1133">Transmembrane helix</keyword>
<evidence type="ECO:0000313" key="3">
    <source>
        <dbReference type="Proteomes" id="UP001597052"/>
    </source>
</evidence>
<dbReference type="RefSeq" id="WP_256397237.1">
    <property type="nucleotide sequence ID" value="NZ_JANHDJ010000006.1"/>
</dbReference>
<proteinExistence type="predicted"/>
<keyword evidence="3" id="KW-1185">Reference proteome</keyword>
<dbReference type="EMBL" id="JBHUDM010000005">
    <property type="protein sequence ID" value="MFD1643363.1"/>
    <property type="molecule type" value="Genomic_DNA"/>
</dbReference>
<protein>
    <recommendedName>
        <fullName evidence="4">TrbC/VIRB2 family protein</fullName>
    </recommendedName>
</protein>
<evidence type="ECO:0008006" key="4">
    <source>
        <dbReference type="Google" id="ProtNLM"/>
    </source>
</evidence>
<sequence>MTTSTKSNTRATLKWSAAFALVTTLLVGEAAATGSPSTIIQTSVTELEIISLLGRIHELLRNIAYLLGPIILLHGITLWALGSKNSSWSQAGYTAMVGGFILFGLALAMDILLQLAAFIGDV</sequence>
<comment type="caution">
    <text evidence="2">The sequence shown here is derived from an EMBL/GenBank/DDBJ whole genome shotgun (WGS) entry which is preliminary data.</text>
</comment>
<organism evidence="2 3">
    <name type="scientific">Halohasta litorea</name>
    <dbReference type="NCBI Taxonomy" id="869891"/>
    <lineage>
        <taxon>Archaea</taxon>
        <taxon>Methanobacteriati</taxon>
        <taxon>Methanobacteriota</taxon>
        <taxon>Stenosarchaea group</taxon>
        <taxon>Halobacteria</taxon>
        <taxon>Halobacteriales</taxon>
        <taxon>Haloferacaceae</taxon>
        <taxon>Halohasta</taxon>
    </lineage>
</organism>
<keyword evidence="1" id="KW-0472">Membrane</keyword>
<dbReference type="Proteomes" id="UP001597052">
    <property type="component" value="Unassembled WGS sequence"/>
</dbReference>
<evidence type="ECO:0000256" key="1">
    <source>
        <dbReference type="SAM" id="Phobius"/>
    </source>
</evidence>
<keyword evidence="1" id="KW-0812">Transmembrane</keyword>
<dbReference type="AlphaFoldDB" id="A0ABD6DBF2"/>